<organism evidence="2">
    <name type="scientific">bioreactor metagenome</name>
    <dbReference type="NCBI Taxonomy" id="1076179"/>
    <lineage>
        <taxon>unclassified sequences</taxon>
        <taxon>metagenomes</taxon>
        <taxon>ecological metagenomes</taxon>
    </lineage>
</organism>
<evidence type="ECO:0000313" key="2">
    <source>
        <dbReference type="EMBL" id="MPN09384.1"/>
    </source>
</evidence>
<name>A0A645F9Z5_9ZZZZ</name>
<dbReference type="InterPro" id="IPR058865">
    <property type="entry name" value="GDPGP1_C"/>
</dbReference>
<dbReference type="AlphaFoldDB" id="A0A645F9Z5"/>
<dbReference type="Pfam" id="PF26216">
    <property type="entry name" value="GDPGP1_C"/>
    <property type="match status" value="1"/>
</dbReference>
<gene>
    <name evidence="2" type="ORF">SDC9_156673</name>
</gene>
<accession>A0A645F9Z5</accession>
<evidence type="ECO:0000259" key="1">
    <source>
        <dbReference type="Pfam" id="PF26216"/>
    </source>
</evidence>
<dbReference type="EMBL" id="VSSQ01055488">
    <property type="protein sequence ID" value="MPN09384.1"/>
    <property type="molecule type" value="Genomic_DNA"/>
</dbReference>
<protein>
    <recommendedName>
        <fullName evidence="1">GDPGP1-like C-terminal domain-containing protein</fullName>
    </recommendedName>
</protein>
<proteinExistence type="predicted"/>
<comment type="caution">
    <text evidence="2">The sequence shown here is derived from an EMBL/GenBank/DDBJ whole genome shotgun (WGS) entry which is preliminary data.</text>
</comment>
<feature type="domain" description="GDPGP1-like C-terminal" evidence="1">
    <location>
        <begin position="3"/>
        <end position="151"/>
    </location>
</feature>
<reference evidence="2" key="1">
    <citation type="submission" date="2019-08" db="EMBL/GenBank/DDBJ databases">
        <authorList>
            <person name="Kucharzyk K."/>
            <person name="Murdoch R.W."/>
            <person name="Higgins S."/>
            <person name="Loffler F."/>
        </authorList>
    </citation>
    <scope>NUCLEOTIDE SEQUENCE</scope>
</reference>
<sequence>MPIESVPLKMKVFYHSSKTTLSQLTSVMNGVIVMESISIEDASQVFDKIYSSLKVKEGESEPMLNILCWYDKGSWAAIIYLRSKHRPECFFKEGEENILISPASVDLGGVFITPLEKDYNKITAEDISSILSEILISREEFDDTIEKIKSIL</sequence>